<evidence type="ECO:0000256" key="12">
    <source>
        <dbReference type="ARBA" id="ARBA00045287"/>
    </source>
</evidence>
<keyword evidence="4 16" id="KW-0285">Flavoprotein</keyword>
<dbReference type="InterPro" id="IPR010795">
    <property type="entry name" value="Prenylcys_lyase"/>
</dbReference>
<dbReference type="InterPro" id="IPR017046">
    <property type="entry name" value="Prenylcysteine_Oxase1"/>
</dbReference>
<keyword evidence="8" id="KW-0325">Glycoprotein</keyword>
<keyword evidence="20" id="KW-1185">Reference proteome</keyword>
<evidence type="ECO:0000256" key="10">
    <source>
        <dbReference type="ARBA" id="ARBA00039077"/>
    </source>
</evidence>
<reference evidence="19 20" key="1">
    <citation type="submission" date="2020-02" db="EMBL/GenBank/DDBJ databases">
        <title>A chromosome-scale genome assembly of the black bullhead catfish (Ameiurus melas).</title>
        <authorList>
            <person name="Wen M."/>
            <person name="Zham M."/>
            <person name="Cabau C."/>
            <person name="Klopp C."/>
            <person name="Donnadieu C."/>
            <person name="Roques C."/>
            <person name="Bouchez O."/>
            <person name="Lampietro C."/>
            <person name="Jouanno E."/>
            <person name="Herpin A."/>
            <person name="Louis A."/>
            <person name="Berthelot C."/>
            <person name="Parey E."/>
            <person name="Roest-Crollius H."/>
            <person name="Braasch I."/>
            <person name="Postlethwait J."/>
            <person name="Robinson-Rechavi M."/>
            <person name="Echchiki A."/>
            <person name="Begum T."/>
            <person name="Montfort J."/>
            <person name="Schartl M."/>
            <person name="Bobe J."/>
            <person name="Guiguen Y."/>
        </authorList>
    </citation>
    <scope>NUCLEOTIDE SEQUENCE [LARGE SCALE GENOMIC DNA]</scope>
    <source>
        <strain evidence="19">M_S1</strain>
        <tissue evidence="19">Blood</tissue>
    </source>
</reference>
<evidence type="ECO:0000256" key="14">
    <source>
        <dbReference type="ARBA" id="ARBA00048495"/>
    </source>
</evidence>
<evidence type="ECO:0000313" key="19">
    <source>
        <dbReference type="EMBL" id="KAF4082621.1"/>
    </source>
</evidence>
<dbReference type="OrthoDB" id="437369at2759"/>
<evidence type="ECO:0000256" key="6">
    <source>
        <dbReference type="ARBA" id="ARBA00022827"/>
    </source>
</evidence>
<gene>
    <name evidence="19" type="ORF">AMELA_G00153770</name>
</gene>
<dbReference type="GO" id="GO:0030327">
    <property type="term" value="P:prenylated protein catabolic process"/>
    <property type="evidence" value="ECO:0007669"/>
    <property type="project" value="TreeGrafter"/>
</dbReference>
<evidence type="ECO:0000256" key="7">
    <source>
        <dbReference type="ARBA" id="ARBA00023002"/>
    </source>
</evidence>
<comment type="caution">
    <text evidence="19">The sequence shown here is derived from an EMBL/GenBank/DDBJ whole genome shotgun (WGS) entry which is preliminary data.</text>
</comment>
<accession>A0A7J6AL54</accession>
<dbReference type="PANTHER" id="PTHR15944">
    <property type="entry name" value="FARNESYLCYSTEINE LYASE"/>
    <property type="match status" value="1"/>
</dbReference>
<dbReference type="InterPro" id="IPR036188">
    <property type="entry name" value="FAD/NAD-bd_sf"/>
</dbReference>
<evidence type="ECO:0000256" key="3">
    <source>
        <dbReference type="ARBA" id="ARBA00009967"/>
    </source>
</evidence>
<proteinExistence type="inferred from homology"/>
<comment type="catalytic activity">
    <reaction evidence="14">
        <text>an S-polyprenyl-L-cysteine + O2 + H2O = a polyprenal + L-cysteine + H2O2</text>
        <dbReference type="Rhea" id="RHEA:53892"/>
        <dbReference type="Rhea" id="RHEA-COMP:13675"/>
        <dbReference type="Rhea" id="RHEA-COMP:13676"/>
        <dbReference type="ChEBI" id="CHEBI:15377"/>
        <dbReference type="ChEBI" id="CHEBI:15379"/>
        <dbReference type="ChEBI" id="CHEBI:16240"/>
        <dbReference type="ChEBI" id="CHEBI:35235"/>
        <dbReference type="ChEBI" id="CHEBI:137934"/>
        <dbReference type="ChEBI" id="CHEBI:137935"/>
        <dbReference type="EC" id="1.8.3.5"/>
    </reaction>
    <physiologicalReaction direction="left-to-right" evidence="14">
        <dbReference type="Rhea" id="RHEA:53893"/>
    </physiologicalReaction>
</comment>
<evidence type="ECO:0000256" key="9">
    <source>
        <dbReference type="ARBA" id="ARBA00023228"/>
    </source>
</evidence>
<evidence type="ECO:0000256" key="11">
    <source>
        <dbReference type="ARBA" id="ARBA00040608"/>
    </source>
</evidence>
<evidence type="ECO:0000256" key="17">
    <source>
        <dbReference type="SAM" id="SignalP"/>
    </source>
</evidence>
<keyword evidence="5 17" id="KW-0732">Signal</keyword>
<feature type="signal peptide" evidence="17">
    <location>
        <begin position="1"/>
        <end position="26"/>
    </location>
</feature>
<dbReference type="GO" id="GO:0005764">
    <property type="term" value="C:lysosome"/>
    <property type="evidence" value="ECO:0007669"/>
    <property type="project" value="UniProtKB-SubCell"/>
</dbReference>
<evidence type="ECO:0000256" key="13">
    <source>
        <dbReference type="ARBA" id="ARBA00047616"/>
    </source>
</evidence>
<dbReference type="SUPFAM" id="SSF51905">
    <property type="entry name" value="FAD/NAD(P)-binding domain"/>
    <property type="match status" value="1"/>
</dbReference>
<dbReference type="Pfam" id="PF13450">
    <property type="entry name" value="NAD_binding_8"/>
    <property type="match status" value="1"/>
</dbReference>
<comment type="subcellular location">
    <subcellularLocation>
        <location evidence="2">Lysosome</location>
    </subcellularLocation>
</comment>
<evidence type="ECO:0000256" key="4">
    <source>
        <dbReference type="ARBA" id="ARBA00022630"/>
    </source>
</evidence>
<keyword evidence="6 16" id="KW-0274">FAD</keyword>
<comment type="similarity">
    <text evidence="3 16">Belongs to the prenylcysteine oxidase family.</text>
</comment>
<dbReference type="PIRSF" id="PIRSF036292">
    <property type="entry name" value="Prenylcysteine_oxidase"/>
    <property type="match status" value="1"/>
</dbReference>
<evidence type="ECO:0000256" key="2">
    <source>
        <dbReference type="ARBA" id="ARBA00004371"/>
    </source>
</evidence>
<comment type="catalytic activity">
    <reaction evidence="15">
        <text>[(2E,6E,10E)-geranylgeranyl]-L-cysteine + O2 + H2O = (2E,6E,10E)-geranylgeranial + L-cysteine + H2O2</text>
        <dbReference type="Rhea" id="RHEA:70407"/>
        <dbReference type="ChEBI" id="CHEBI:15377"/>
        <dbReference type="ChEBI" id="CHEBI:15379"/>
        <dbReference type="ChEBI" id="CHEBI:16240"/>
        <dbReference type="ChEBI" id="CHEBI:35235"/>
        <dbReference type="ChEBI" id="CHEBI:189549"/>
        <dbReference type="ChEBI" id="CHEBI:189554"/>
        <dbReference type="EC" id="1.8.3.5"/>
    </reaction>
    <physiologicalReaction direction="left-to-right" evidence="15">
        <dbReference type="Rhea" id="RHEA:70408"/>
    </physiologicalReaction>
</comment>
<dbReference type="AlphaFoldDB" id="A0A7J6AL54"/>
<dbReference type="EMBL" id="JAAGNN010000012">
    <property type="protein sequence ID" value="KAF4082621.1"/>
    <property type="molecule type" value="Genomic_DNA"/>
</dbReference>
<dbReference type="PANTHER" id="PTHR15944:SF3">
    <property type="entry name" value="PRENYLCYSTEINE OXIDASE 1"/>
    <property type="match status" value="1"/>
</dbReference>
<comment type="catalytic activity">
    <reaction evidence="13">
        <text>S-(2E,6E)-farnesyl-L-cysteine + O2 + H2O = (2E,6E)-farnesal + L-cysteine + H2O2</text>
        <dbReference type="Rhea" id="RHEA:30231"/>
        <dbReference type="ChEBI" id="CHEBI:15377"/>
        <dbReference type="ChEBI" id="CHEBI:15379"/>
        <dbReference type="ChEBI" id="CHEBI:15894"/>
        <dbReference type="ChEBI" id="CHEBI:16240"/>
        <dbReference type="ChEBI" id="CHEBI:35235"/>
        <dbReference type="ChEBI" id="CHEBI:62141"/>
        <dbReference type="EC" id="1.8.3.5"/>
    </reaction>
    <physiologicalReaction direction="left-to-right" evidence="13">
        <dbReference type="Rhea" id="RHEA:30232"/>
    </physiologicalReaction>
</comment>
<dbReference type="Gene3D" id="3.50.50.60">
    <property type="entry name" value="FAD/NAD(P)-binding domain"/>
    <property type="match status" value="1"/>
</dbReference>
<evidence type="ECO:0000256" key="5">
    <source>
        <dbReference type="ARBA" id="ARBA00022729"/>
    </source>
</evidence>
<dbReference type="FunFam" id="3.50.50.60:FF:000081">
    <property type="entry name" value="prenylcysteine oxidase 1"/>
    <property type="match status" value="1"/>
</dbReference>
<evidence type="ECO:0000256" key="8">
    <source>
        <dbReference type="ARBA" id="ARBA00023180"/>
    </source>
</evidence>
<keyword evidence="9" id="KW-0458">Lysosome</keyword>
<keyword evidence="7 16" id="KW-0560">Oxidoreductase</keyword>
<dbReference type="Proteomes" id="UP000593565">
    <property type="component" value="Unassembled WGS sequence"/>
</dbReference>
<dbReference type="EC" id="1.8.3.5" evidence="10"/>
<evidence type="ECO:0000313" key="20">
    <source>
        <dbReference type="Proteomes" id="UP000593565"/>
    </source>
</evidence>
<feature type="chain" id="PRO_5029491474" description="Prenylcysteine oxidase 1" evidence="17">
    <location>
        <begin position="27"/>
        <end position="510"/>
    </location>
</feature>
<evidence type="ECO:0000256" key="16">
    <source>
        <dbReference type="PIRNR" id="PIRNR036292"/>
    </source>
</evidence>
<dbReference type="Pfam" id="PF07156">
    <property type="entry name" value="Prenylcys_lyase"/>
    <property type="match status" value="1"/>
</dbReference>
<name>A0A7J6AL54_AMEME</name>
<evidence type="ECO:0000256" key="1">
    <source>
        <dbReference type="ARBA" id="ARBA00001974"/>
    </source>
</evidence>
<feature type="domain" description="Prenylcysteine lyase" evidence="18">
    <location>
        <begin position="129"/>
        <end position="499"/>
    </location>
</feature>
<dbReference type="GO" id="GO:0030328">
    <property type="term" value="P:prenylcysteine catabolic process"/>
    <property type="evidence" value="ECO:0007669"/>
    <property type="project" value="UniProtKB-UniRule"/>
</dbReference>
<sequence length="510" mass="56564">MMSVRTLSSKALLFLVLCQVGHRALASATERREPPKNIAVVGAGIGGTAAAYFLRQEFGPGVKIDVYEAGTVGGRLATDNIDGRDYEMGGSVIHPLNLHMKHFVDQLGLSFRAEVPSKMAVFDGKELIFEESDWFIVNFLRMLWHYGFNSIRMHMWVEGILDKFMRIYQYQQFGYSFSSVERLLHATGGDGLLALLNQTLEQALLAQGFSQVFINEIVSPIARASYVQSVRLHAFVGSVSLSCADSGLWAVDGGNKRVCSGLLYHSKAELIPARVTNIALKTRPLRSGTMAKFYEVNYVGDSGSAHTLYDIVILATPLHQGLSDISFSGFSPSLPSHLSGRYHHVVTTLVLGRLNVSCLDASRKPSEFFASDVLTTDNEKLGISSLCSVDPVHVPPGYSRPPASQTAVWRVYSPEPLTEEQLSRLFISRERVVEKPWLACPLYRAPERRAPSFILHDNLYYLSPIEWAASSMEMSALSARNAALLANHRWNGDTLKVDQEDLYSRLRGEL</sequence>
<dbReference type="GO" id="GO:0001735">
    <property type="term" value="F:prenylcysteine oxidase activity"/>
    <property type="evidence" value="ECO:0007669"/>
    <property type="project" value="UniProtKB-UniRule"/>
</dbReference>
<comment type="cofactor">
    <cofactor evidence="1 16">
        <name>FAD</name>
        <dbReference type="ChEBI" id="CHEBI:57692"/>
    </cofactor>
</comment>
<protein>
    <recommendedName>
        <fullName evidence="11">Prenylcysteine oxidase 1</fullName>
        <ecNumber evidence="10">1.8.3.5</ecNumber>
    </recommendedName>
</protein>
<evidence type="ECO:0000259" key="18">
    <source>
        <dbReference type="Pfam" id="PF07156"/>
    </source>
</evidence>
<organism evidence="19 20">
    <name type="scientific">Ameiurus melas</name>
    <name type="common">Black bullhead</name>
    <name type="synonym">Silurus melas</name>
    <dbReference type="NCBI Taxonomy" id="219545"/>
    <lineage>
        <taxon>Eukaryota</taxon>
        <taxon>Metazoa</taxon>
        <taxon>Chordata</taxon>
        <taxon>Craniata</taxon>
        <taxon>Vertebrata</taxon>
        <taxon>Euteleostomi</taxon>
        <taxon>Actinopterygii</taxon>
        <taxon>Neopterygii</taxon>
        <taxon>Teleostei</taxon>
        <taxon>Ostariophysi</taxon>
        <taxon>Siluriformes</taxon>
        <taxon>Ictaluridae</taxon>
        <taxon>Ameiurus</taxon>
    </lineage>
</organism>
<evidence type="ECO:0000256" key="15">
    <source>
        <dbReference type="ARBA" id="ARBA00049343"/>
    </source>
</evidence>
<comment type="function">
    <text evidence="12">Prenylcysteine oxidase that cleaves the thioether bond of prenyl-L-cysteines, such as farnesylcysteine and geranylgeranylcysteine. Only active against free prenylcysteines and not prenylcysteine residues within prenylated proteins or peptides. Involved in the final step in the degradation of prenylated proteins, by degrading prenylcysteines after the protein has been degraded.</text>
</comment>